<comment type="similarity">
    <text evidence="2">Belongs to the cytidine and deoxycytidylate deaminase family.</text>
</comment>
<dbReference type="PANTHER" id="PTHR11086">
    <property type="entry name" value="DEOXYCYTIDYLATE DEAMINASE-RELATED"/>
    <property type="match status" value="1"/>
</dbReference>
<gene>
    <name evidence="9" type="ORF">EDM56_23690</name>
</gene>
<feature type="domain" description="CMP/dCMP-type deaminase" evidence="8">
    <location>
        <begin position="5"/>
        <end position="135"/>
    </location>
</feature>
<keyword evidence="9" id="KW-0132">Cell division</keyword>
<keyword evidence="10" id="KW-1185">Reference proteome</keyword>
<feature type="binding site" evidence="7">
    <location>
        <position position="96"/>
    </location>
    <ligand>
        <name>Zn(2+)</name>
        <dbReference type="ChEBI" id="CHEBI:29105"/>
        <note>catalytic</note>
    </ligand>
</feature>
<dbReference type="PROSITE" id="PS00903">
    <property type="entry name" value="CYT_DCMP_DEAMINASES_1"/>
    <property type="match status" value="1"/>
</dbReference>
<feature type="binding site" evidence="7">
    <location>
        <position position="70"/>
    </location>
    <ligand>
        <name>Zn(2+)</name>
        <dbReference type="ChEBI" id="CHEBI:29105"/>
        <note>catalytic</note>
    </ligand>
</feature>
<feature type="binding site" evidence="7">
    <location>
        <position position="99"/>
    </location>
    <ligand>
        <name>Zn(2+)</name>
        <dbReference type="ChEBI" id="CHEBI:29105"/>
        <note>catalytic</note>
    </ligand>
</feature>
<dbReference type="InterPro" id="IPR015517">
    <property type="entry name" value="dCMP_deaminase-rel"/>
</dbReference>
<protein>
    <submittedName>
        <fullName evidence="9">Cell division protein DedD</fullName>
    </submittedName>
</protein>
<dbReference type="GO" id="GO:0008270">
    <property type="term" value="F:zinc ion binding"/>
    <property type="evidence" value="ECO:0007669"/>
    <property type="project" value="InterPro"/>
</dbReference>
<dbReference type="PROSITE" id="PS51747">
    <property type="entry name" value="CYT_DCMP_DEAMINASES_2"/>
    <property type="match status" value="1"/>
</dbReference>
<evidence type="ECO:0000256" key="2">
    <source>
        <dbReference type="ARBA" id="ARBA00006576"/>
    </source>
</evidence>
<comment type="cofactor">
    <cofactor evidence="1 7">
        <name>Zn(2+)</name>
        <dbReference type="ChEBI" id="CHEBI:29105"/>
    </cofactor>
</comment>
<dbReference type="InterPro" id="IPR016192">
    <property type="entry name" value="APOBEC/CMP_deaminase_Zn-bd"/>
</dbReference>
<dbReference type="CDD" id="cd01286">
    <property type="entry name" value="deoxycytidylate_deaminase"/>
    <property type="match status" value="1"/>
</dbReference>
<proteinExistence type="inferred from homology"/>
<dbReference type="Proteomes" id="UP000271031">
    <property type="component" value="Unassembled WGS sequence"/>
</dbReference>
<dbReference type="Gene3D" id="3.40.140.10">
    <property type="entry name" value="Cytidine Deaminase, domain 2"/>
    <property type="match status" value="1"/>
</dbReference>
<dbReference type="InterPro" id="IPR035105">
    <property type="entry name" value="Deoxycytidylate_deaminase_dom"/>
</dbReference>
<dbReference type="PIRSF" id="PIRSF006019">
    <property type="entry name" value="dCMP_deaminase"/>
    <property type="match status" value="1"/>
</dbReference>
<feature type="active site" description="Proton donor" evidence="6">
    <location>
        <position position="72"/>
    </location>
</feature>
<evidence type="ECO:0000259" key="8">
    <source>
        <dbReference type="PROSITE" id="PS51747"/>
    </source>
</evidence>
<reference evidence="9 10" key="1">
    <citation type="submission" date="2018-10" db="EMBL/GenBank/DDBJ databases">
        <title>Phylogenomics of Brevibacillus.</title>
        <authorList>
            <person name="Dunlap C."/>
        </authorList>
    </citation>
    <scope>NUCLEOTIDE SEQUENCE [LARGE SCALE GENOMIC DNA]</scope>
    <source>
        <strain evidence="9 10">JCM 15716</strain>
    </source>
</reference>
<name>A0A3M8D2W3_9BACL</name>
<dbReference type="PANTHER" id="PTHR11086:SF18">
    <property type="entry name" value="DEOXYCYTIDYLATE DEAMINASE"/>
    <property type="match status" value="1"/>
</dbReference>
<dbReference type="InterPro" id="IPR016193">
    <property type="entry name" value="Cytidine_deaminase-like"/>
</dbReference>
<dbReference type="GO" id="GO:0005737">
    <property type="term" value="C:cytoplasm"/>
    <property type="evidence" value="ECO:0007669"/>
    <property type="project" value="TreeGrafter"/>
</dbReference>
<dbReference type="AlphaFoldDB" id="A0A3M8D2W3"/>
<evidence type="ECO:0000256" key="1">
    <source>
        <dbReference type="ARBA" id="ARBA00001947"/>
    </source>
</evidence>
<dbReference type="EMBL" id="RHHQ01000020">
    <property type="protein sequence ID" value="RNB82424.1"/>
    <property type="molecule type" value="Genomic_DNA"/>
</dbReference>
<dbReference type="Pfam" id="PF00383">
    <property type="entry name" value="dCMP_cyt_deam_1"/>
    <property type="match status" value="1"/>
</dbReference>
<dbReference type="InterPro" id="IPR016473">
    <property type="entry name" value="dCMP_deaminase"/>
</dbReference>
<evidence type="ECO:0000256" key="6">
    <source>
        <dbReference type="PIRSR" id="PIRSR006019-1"/>
    </source>
</evidence>
<organism evidence="9 10">
    <name type="scientific">Brevibacillus fluminis</name>
    <dbReference type="NCBI Taxonomy" id="511487"/>
    <lineage>
        <taxon>Bacteria</taxon>
        <taxon>Bacillati</taxon>
        <taxon>Bacillota</taxon>
        <taxon>Bacilli</taxon>
        <taxon>Bacillales</taxon>
        <taxon>Paenibacillaceae</taxon>
        <taxon>Brevibacillus</taxon>
    </lineage>
</organism>
<dbReference type="GO" id="GO:0051301">
    <property type="term" value="P:cell division"/>
    <property type="evidence" value="ECO:0007669"/>
    <property type="project" value="UniProtKB-KW"/>
</dbReference>
<evidence type="ECO:0000256" key="7">
    <source>
        <dbReference type="PIRSR" id="PIRSR006019-2"/>
    </source>
</evidence>
<evidence type="ECO:0000256" key="4">
    <source>
        <dbReference type="ARBA" id="ARBA00022801"/>
    </source>
</evidence>
<dbReference type="GO" id="GO:0006220">
    <property type="term" value="P:pyrimidine nucleotide metabolic process"/>
    <property type="evidence" value="ECO:0007669"/>
    <property type="project" value="InterPro"/>
</dbReference>
<dbReference type="GO" id="GO:0004132">
    <property type="term" value="F:dCMP deaminase activity"/>
    <property type="evidence" value="ECO:0007669"/>
    <property type="project" value="InterPro"/>
</dbReference>
<dbReference type="InterPro" id="IPR002125">
    <property type="entry name" value="CMP_dCMP_dom"/>
</dbReference>
<keyword evidence="9" id="KW-0131">Cell cycle</keyword>
<dbReference type="SUPFAM" id="SSF53927">
    <property type="entry name" value="Cytidine deaminase-like"/>
    <property type="match status" value="1"/>
</dbReference>
<keyword evidence="5 7" id="KW-0862">Zinc</keyword>
<evidence type="ECO:0000313" key="9">
    <source>
        <dbReference type="EMBL" id="RNB82424.1"/>
    </source>
</evidence>
<evidence type="ECO:0000256" key="3">
    <source>
        <dbReference type="ARBA" id="ARBA00022723"/>
    </source>
</evidence>
<keyword evidence="4" id="KW-0378">Hydrolase</keyword>
<sequence length="135" mass="15507">MVRKSWEQYYIDLADDVATRATCNRLRVGCVIVKDNRIVATGYNGSIHGHPHCTEVGCLLKDGRCIRTLHAEENAILHARRDDLVGATAYVTHEPCENCTKRLNQAGVVRVVFRHAYKSEFNHHFIEPMEWIQFK</sequence>
<keyword evidence="3 7" id="KW-0479">Metal-binding</keyword>
<accession>A0A3M8D2W3</accession>
<comment type="caution">
    <text evidence="9">The sequence shown here is derived from an EMBL/GenBank/DDBJ whole genome shotgun (WGS) entry which is preliminary data.</text>
</comment>
<dbReference type="OrthoDB" id="9788517at2"/>
<evidence type="ECO:0000313" key="10">
    <source>
        <dbReference type="Proteomes" id="UP000271031"/>
    </source>
</evidence>
<evidence type="ECO:0000256" key="5">
    <source>
        <dbReference type="ARBA" id="ARBA00022833"/>
    </source>
</evidence>